<dbReference type="RefSeq" id="YP_003058338.1">
    <property type="nucleotide sequence ID" value="NC_012978.1"/>
</dbReference>
<dbReference type="GeneID" id="8207162"/>
<name>C7BF03_PARKE</name>
<geneLocation type="chloroplast" evidence="1"/>
<keyword evidence="1" id="KW-0150">Chloroplast</keyword>
<reference evidence="1" key="1">
    <citation type="journal article" date="2009" name="Mol. Biol. Evol.">
        <title>The chloroplast genomes of the green algae Pedinomonas minor, Parachlorella kessleri, and Oocystis solitaria reveal a shared ancestry between the Pedinomonadales and Chlorellales.</title>
        <authorList>
            <person name="Turmel M."/>
            <person name="Otis C."/>
            <person name="Lemieux C."/>
        </authorList>
    </citation>
    <scope>NUCLEOTIDE SEQUENCE</scope>
</reference>
<sequence length="120" mass="14203">MLSFISNNLLLFESLRLSGIINPIVVCTTLKWRSDTIRRCTVPPENSYFRGYGTKKNMFFLWMKSQKVKAKKIISNFFQTLKIRAITRKIRLCFFQQKKVDNYIINKLFSSPGSSRFYLE</sequence>
<evidence type="ECO:0000313" key="1">
    <source>
        <dbReference type="EMBL" id="ACQ90987.1"/>
    </source>
</evidence>
<keyword evidence="1" id="KW-0934">Plastid</keyword>
<dbReference type="EMBL" id="FJ968741">
    <property type="protein sequence ID" value="ACQ90987.1"/>
    <property type="molecule type" value="Genomic_DNA"/>
</dbReference>
<proteinExistence type="predicted"/>
<dbReference type="AlphaFoldDB" id="C7BF03"/>
<dbReference type="RefSeq" id="YP_003058349.1">
    <property type="nucleotide sequence ID" value="NC_012978.1"/>
</dbReference>
<accession>C7BF03</accession>
<protein>
    <submittedName>
        <fullName evidence="1">Uncharacterized protein orf120</fullName>
    </submittedName>
</protein>
<dbReference type="GeneID" id="8207147"/>
<dbReference type="EMBL" id="FJ968741">
    <property type="protein sequence ID" value="ACQ90986.1"/>
    <property type="molecule type" value="Genomic_DNA"/>
</dbReference>
<organism evidence="1">
    <name type="scientific">Parachlorella kessleri</name>
    <name type="common">Green alga</name>
    <name type="synonym">Chlorella kessleri</name>
    <dbReference type="NCBI Taxonomy" id="3074"/>
    <lineage>
        <taxon>Eukaryota</taxon>
        <taxon>Viridiplantae</taxon>
        <taxon>Chlorophyta</taxon>
        <taxon>core chlorophytes</taxon>
        <taxon>Trebouxiophyceae</taxon>
        <taxon>Chlorellales</taxon>
        <taxon>Chlorellaceae</taxon>
        <taxon>Parachlorella</taxon>
    </lineage>
</organism>
<gene>
    <name evidence="1" type="primary">orf120</name>
</gene>